<dbReference type="EMBL" id="FOUE01000002">
    <property type="protein sequence ID" value="SFM14120.1"/>
    <property type="molecule type" value="Genomic_DNA"/>
</dbReference>
<gene>
    <name evidence="6" type="ORF">SAMN04487963_1349</name>
</gene>
<dbReference type="SUPFAM" id="SSF53822">
    <property type="entry name" value="Periplasmic binding protein-like I"/>
    <property type="match status" value="1"/>
</dbReference>
<organism evidence="6 7">
    <name type="scientific">Marinobacter zhejiangensis</name>
    <dbReference type="NCBI Taxonomy" id="488535"/>
    <lineage>
        <taxon>Bacteria</taxon>
        <taxon>Pseudomonadati</taxon>
        <taxon>Pseudomonadota</taxon>
        <taxon>Gammaproteobacteria</taxon>
        <taxon>Pseudomonadales</taxon>
        <taxon>Marinobacteraceae</taxon>
        <taxon>Marinobacter</taxon>
    </lineage>
</organism>
<keyword evidence="3 4" id="KW-0732">Signal</keyword>
<keyword evidence="6" id="KW-0762">Sugar transport</keyword>
<evidence type="ECO:0000259" key="5">
    <source>
        <dbReference type="Pfam" id="PF13407"/>
    </source>
</evidence>
<reference evidence="7" key="1">
    <citation type="submission" date="2016-10" db="EMBL/GenBank/DDBJ databases">
        <authorList>
            <person name="Varghese N."/>
            <person name="Submissions S."/>
        </authorList>
    </citation>
    <scope>NUCLEOTIDE SEQUENCE [LARGE SCALE GENOMIC DNA]</scope>
    <source>
        <strain evidence="7">CGMCC 1.7061</strain>
    </source>
</reference>
<evidence type="ECO:0000256" key="3">
    <source>
        <dbReference type="ARBA" id="ARBA00022729"/>
    </source>
</evidence>
<dbReference type="Pfam" id="PF13407">
    <property type="entry name" value="Peripla_BP_4"/>
    <property type="match status" value="1"/>
</dbReference>
<evidence type="ECO:0000256" key="4">
    <source>
        <dbReference type="SAM" id="SignalP"/>
    </source>
</evidence>
<dbReference type="GO" id="GO:0030246">
    <property type="term" value="F:carbohydrate binding"/>
    <property type="evidence" value="ECO:0007669"/>
    <property type="project" value="UniProtKB-ARBA"/>
</dbReference>
<dbReference type="PANTHER" id="PTHR46847">
    <property type="entry name" value="D-ALLOSE-BINDING PERIPLASMIC PROTEIN-RELATED"/>
    <property type="match status" value="1"/>
</dbReference>
<dbReference type="GO" id="GO:0030313">
    <property type="term" value="C:cell envelope"/>
    <property type="evidence" value="ECO:0007669"/>
    <property type="project" value="UniProtKB-SubCell"/>
</dbReference>
<dbReference type="RefSeq" id="WP_175481855.1">
    <property type="nucleotide sequence ID" value="NZ_FOUE01000002.1"/>
</dbReference>
<evidence type="ECO:0000256" key="1">
    <source>
        <dbReference type="ARBA" id="ARBA00004196"/>
    </source>
</evidence>
<protein>
    <submittedName>
        <fullName evidence="6">ABC-type sugar transport system, substrate-binding protein, contains N-terminal xre family HTH domain</fullName>
    </submittedName>
</protein>
<keyword evidence="6" id="KW-0813">Transport</keyword>
<dbReference type="PANTHER" id="PTHR46847:SF2">
    <property type="entry name" value="ABC TRANSPORTER SUGAR-BINDING PROTEIN"/>
    <property type="match status" value="1"/>
</dbReference>
<evidence type="ECO:0000313" key="7">
    <source>
        <dbReference type="Proteomes" id="UP000198519"/>
    </source>
</evidence>
<evidence type="ECO:0000313" key="6">
    <source>
        <dbReference type="EMBL" id="SFM14120.1"/>
    </source>
</evidence>
<feature type="domain" description="Periplasmic binding protein" evidence="5">
    <location>
        <begin position="23"/>
        <end position="296"/>
    </location>
</feature>
<name>A0A1I4NFR7_9GAMM</name>
<dbReference type="InterPro" id="IPR028082">
    <property type="entry name" value="Peripla_BP_I"/>
</dbReference>
<accession>A0A1I4NFR7</accession>
<feature type="signal peptide" evidence="4">
    <location>
        <begin position="1"/>
        <end position="19"/>
    </location>
</feature>
<dbReference type="AlphaFoldDB" id="A0A1I4NFR7"/>
<comment type="similarity">
    <text evidence="2">Belongs to the bacterial solute-binding protein 2 family.</text>
</comment>
<comment type="subcellular location">
    <subcellularLocation>
        <location evidence="1">Cell envelope</location>
    </subcellularLocation>
</comment>
<keyword evidence="7" id="KW-1185">Reference proteome</keyword>
<evidence type="ECO:0000256" key="2">
    <source>
        <dbReference type="ARBA" id="ARBA00007639"/>
    </source>
</evidence>
<dbReference type="GO" id="GO:0055085">
    <property type="term" value="P:transmembrane transport"/>
    <property type="evidence" value="ECO:0007669"/>
    <property type="project" value="UniProtKB-ARBA"/>
</dbReference>
<proteinExistence type="inferred from homology"/>
<feature type="chain" id="PRO_5011641794" evidence="4">
    <location>
        <begin position="20"/>
        <end position="364"/>
    </location>
</feature>
<dbReference type="Gene3D" id="3.40.50.2300">
    <property type="match status" value="2"/>
</dbReference>
<dbReference type="CDD" id="cd06324">
    <property type="entry name" value="PBP1_ABC_sugar_binding-like"/>
    <property type="match status" value="1"/>
</dbReference>
<dbReference type="STRING" id="488535.SAMN04487963_1349"/>
<dbReference type="Proteomes" id="UP000198519">
    <property type="component" value="Unassembled WGS sequence"/>
</dbReference>
<dbReference type="InterPro" id="IPR025997">
    <property type="entry name" value="SBP_2_dom"/>
</dbReference>
<sequence>MFRTCLLTLLLLSPAFAWAFSVTFINPGKHDETYWVDAANGMRSAANSLGIDLEILFAERDPVRQIQLTSAVAAREGSDRPDYLLLSVEKGTFAEQLRIADGAGLKVFLAYNGLLDEERARFGGPREQYKGLLGSLIPSAESAGEMTAQALLDEARRRGLQADDGKIHLVAISGDRSTDSSIRRNEGMLSVVDANEDLVLDQLVHADWSRDIGKLKAAQLHERYPDTTLFWSGSDLIALGAMEALRERGLRPGGDVLVSGVNTSVEAMNAVIRGEMTALAGGHYMTGAWSLVLLYDYHHGIDFAETEGVEMQRSMFTLFTPELAARFLECFGASIPKVDFTRYSKFLNPDMTRYQFDIGQLLEP</sequence>